<evidence type="ECO:0000256" key="7">
    <source>
        <dbReference type="ARBA" id="ARBA00023180"/>
    </source>
</evidence>
<dbReference type="GO" id="GO:0033215">
    <property type="term" value="P:reductive iron assimilation"/>
    <property type="evidence" value="ECO:0007669"/>
    <property type="project" value="TreeGrafter"/>
</dbReference>
<dbReference type="PROSITE" id="PS00079">
    <property type="entry name" value="MULTICOPPER_OXIDASE1"/>
    <property type="match status" value="1"/>
</dbReference>
<dbReference type="Pfam" id="PF07732">
    <property type="entry name" value="Cu-oxidase_3"/>
    <property type="match status" value="1"/>
</dbReference>
<dbReference type="GO" id="GO:0004322">
    <property type="term" value="F:ferroxidase activity"/>
    <property type="evidence" value="ECO:0007669"/>
    <property type="project" value="TreeGrafter"/>
</dbReference>
<keyword evidence="8" id="KW-1133">Transmembrane helix</keyword>
<accession>A0A9P5NGL4</accession>
<dbReference type="CDD" id="cd13877">
    <property type="entry name" value="CuRO_2_Fet3p_like"/>
    <property type="match status" value="1"/>
</dbReference>
<dbReference type="InterPro" id="IPR011707">
    <property type="entry name" value="Cu-oxidase-like_N"/>
</dbReference>
<keyword evidence="4" id="KW-0560">Oxidoreductase</keyword>
<dbReference type="Pfam" id="PF00394">
    <property type="entry name" value="Cu-oxidase"/>
    <property type="match status" value="1"/>
</dbReference>
<evidence type="ECO:0000256" key="2">
    <source>
        <dbReference type="ARBA" id="ARBA00022723"/>
    </source>
</evidence>
<evidence type="ECO:0000259" key="10">
    <source>
        <dbReference type="Pfam" id="PF07731"/>
    </source>
</evidence>
<evidence type="ECO:0000256" key="8">
    <source>
        <dbReference type="SAM" id="Phobius"/>
    </source>
</evidence>
<feature type="domain" description="Plastocyanin-like" evidence="10">
    <location>
        <begin position="309"/>
        <end position="420"/>
    </location>
</feature>
<sequence length="532" mass="58199">MFFNSTSWMDGAVGVSECGIPTAKKFDYVVPINSSGQWGTYWVHSHASGQYVDGLRAPVYDEEFTIVLGDWYHQEHTVLLKEFINVANPGDSGLIYFAQRGTYLGPKAGTNPTGPTSAVGFNENATLPFEPGKTYRLRIVNTAGFSAFFFWIDGHDMRIIEVDGTDVEESPIDLLSVTVAQRYSVLVTARNDTSSNWAIHANMDTDMFDTVPDTLNPNVTSSITYASSASTTDLGFVDAYHDVNDTGLVPVIVVAQPAATKTISLEFEFDTMDDGTNHALFNGVTYNSPLTPAILSELTLGPNATVESAYGPQSFVLNHMDVVDIVVKNADTGKHPFHIHGHKVQIVGRSIDYTSDDSTLNPPIEEGQVNPIRRDTIQVPAGQSATLRFVVDNPGAWFFHCHIEWHLQVGLAVQFIAAPEQAQQHFSQVPQELFDNCKAQGLPTSGNAAGFASTTDLRGLKLGPYLQNLGWHQRGIGAMAGCVLTAVFGMLTVVWYALGGAISEEEIEHEVREKIARKEKRGKLWGLLPKKN</sequence>
<dbReference type="Proteomes" id="UP000724874">
    <property type="component" value="Unassembled WGS sequence"/>
</dbReference>
<feature type="transmembrane region" description="Helical" evidence="8">
    <location>
        <begin position="476"/>
        <end position="498"/>
    </location>
</feature>
<dbReference type="InterPro" id="IPR002355">
    <property type="entry name" value="Cu_oxidase_Cu_BS"/>
</dbReference>
<keyword evidence="8" id="KW-0812">Transmembrane</keyword>
<dbReference type="AlphaFoldDB" id="A0A9P5NGL4"/>
<dbReference type="GO" id="GO:0010106">
    <property type="term" value="P:cellular response to iron ion starvation"/>
    <property type="evidence" value="ECO:0007669"/>
    <property type="project" value="TreeGrafter"/>
</dbReference>
<keyword evidence="13" id="KW-1185">Reference proteome</keyword>
<dbReference type="InterPro" id="IPR044130">
    <property type="entry name" value="CuRO_2_Fet3-like"/>
</dbReference>
<comment type="similarity">
    <text evidence="1">Belongs to the multicopper oxidase family.</text>
</comment>
<gene>
    <name evidence="12" type="ORF">CPB84DRAFT_1791124</name>
</gene>
<evidence type="ECO:0000259" key="9">
    <source>
        <dbReference type="Pfam" id="PF00394"/>
    </source>
</evidence>
<dbReference type="Gene3D" id="2.60.40.420">
    <property type="entry name" value="Cupredoxins - blue copper proteins"/>
    <property type="match status" value="3"/>
</dbReference>
<evidence type="ECO:0000313" key="12">
    <source>
        <dbReference type="EMBL" id="KAF8882185.1"/>
    </source>
</evidence>
<keyword evidence="5" id="KW-0186">Copper</keyword>
<dbReference type="PANTHER" id="PTHR11709">
    <property type="entry name" value="MULTI-COPPER OXIDASE"/>
    <property type="match status" value="1"/>
</dbReference>
<dbReference type="InterPro" id="IPR001117">
    <property type="entry name" value="Cu-oxidase_2nd"/>
</dbReference>
<keyword evidence="2" id="KW-0479">Metal-binding</keyword>
<reference evidence="12" key="1">
    <citation type="submission" date="2020-11" db="EMBL/GenBank/DDBJ databases">
        <authorList>
            <consortium name="DOE Joint Genome Institute"/>
            <person name="Ahrendt S."/>
            <person name="Riley R."/>
            <person name="Andreopoulos W."/>
            <person name="LaButti K."/>
            <person name="Pangilinan J."/>
            <person name="Ruiz-duenas F.J."/>
            <person name="Barrasa J.M."/>
            <person name="Sanchez-Garcia M."/>
            <person name="Camarero S."/>
            <person name="Miyauchi S."/>
            <person name="Serrano A."/>
            <person name="Linde D."/>
            <person name="Babiker R."/>
            <person name="Drula E."/>
            <person name="Ayuso-Fernandez I."/>
            <person name="Pacheco R."/>
            <person name="Padilla G."/>
            <person name="Ferreira P."/>
            <person name="Barriuso J."/>
            <person name="Kellner H."/>
            <person name="Castanera R."/>
            <person name="Alfaro M."/>
            <person name="Ramirez L."/>
            <person name="Pisabarro A.G."/>
            <person name="Kuo A."/>
            <person name="Tritt A."/>
            <person name="Lipzen A."/>
            <person name="He G."/>
            <person name="Yan M."/>
            <person name="Ng V."/>
            <person name="Cullen D."/>
            <person name="Martin F."/>
            <person name="Rosso M.-N."/>
            <person name="Henrissat B."/>
            <person name="Hibbett D."/>
            <person name="Martinez A.T."/>
            <person name="Grigoriev I.V."/>
        </authorList>
    </citation>
    <scope>NUCLEOTIDE SEQUENCE</scope>
    <source>
        <strain evidence="12">AH 44721</strain>
    </source>
</reference>
<evidence type="ECO:0000256" key="3">
    <source>
        <dbReference type="ARBA" id="ARBA00022729"/>
    </source>
</evidence>
<keyword evidence="7" id="KW-0325">Glycoprotein</keyword>
<proteinExistence type="inferred from homology"/>
<dbReference type="GO" id="GO:0033573">
    <property type="term" value="C:high-affinity iron permease complex"/>
    <property type="evidence" value="ECO:0007669"/>
    <property type="project" value="TreeGrafter"/>
</dbReference>
<dbReference type="SUPFAM" id="SSF49503">
    <property type="entry name" value="Cupredoxins"/>
    <property type="match status" value="3"/>
</dbReference>
<feature type="domain" description="Plastocyanin-like" evidence="9">
    <location>
        <begin position="62"/>
        <end position="225"/>
    </location>
</feature>
<keyword evidence="3" id="KW-0732">Signal</keyword>
<dbReference type="InterPro" id="IPR011706">
    <property type="entry name" value="Cu-oxidase_C"/>
</dbReference>
<evidence type="ECO:0000256" key="5">
    <source>
        <dbReference type="ARBA" id="ARBA00023008"/>
    </source>
</evidence>
<evidence type="ECO:0000313" key="13">
    <source>
        <dbReference type="Proteomes" id="UP000724874"/>
    </source>
</evidence>
<dbReference type="CDD" id="cd13899">
    <property type="entry name" value="CuRO_3_Fet3p"/>
    <property type="match status" value="1"/>
</dbReference>
<dbReference type="OrthoDB" id="2121828at2759"/>
<comment type="caution">
    <text evidence="12">The sequence shown here is derived from an EMBL/GenBank/DDBJ whole genome shotgun (WGS) entry which is preliminary data.</text>
</comment>
<evidence type="ECO:0000259" key="11">
    <source>
        <dbReference type="Pfam" id="PF07732"/>
    </source>
</evidence>
<name>A0A9P5NGL4_GYMJU</name>
<organism evidence="12 13">
    <name type="scientific">Gymnopilus junonius</name>
    <name type="common">Spectacular rustgill mushroom</name>
    <name type="synonym">Gymnopilus spectabilis subsp. junonius</name>
    <dbReference type="NCBI Taxonomy" id="109634"/>
    <lineage>
        <taxon>Eukaryota</taxon>
        <taxon>Fungi</taxon>
        <taxon>Dikarya</taxon>
        <taxon>Basidiomycota</taxon>
        <taxon>Agaricomycotina</taxon>
        <taxon>Agaricomycetes</taxon>
        <taxon>Agaricomycetidae</taxon>
        <taxon>Agaricales</taxon>
        <taxon>Agaricineae</taxon>
        <taxon>Hymenogastraceae</taxon>
        <taxon>Gymnopilus</taxon>
    </lineage>
</organism>
<dbReference type="PROSITE" id="PS00080">
    <property type="entry name" value="MULTICOPPER_OXIDASE2"/>
    <property type="match status" value="1"/>
</dbReference>
<evidence type="ECO:0000256" key="4">
    <source>
        <dbReference type="ARBA" id="ARBA00023002"/>
    </source>
</evidence>
<dbReference type="InterPro" id="IPR033138">
    <property type="entry name" value="Cu_oxidase_CS"/>
</dbReference>
<dbReference type="GO" id="GO:0005507">
    <property type="term" value="F:copper ion binding"/>
    <property type="evidence" value="ECO:0007669"/>
    <property type="project" value="InterPro"/>
</dbReference>
<dbReference type="InterPro" id="IPR008972">
    <property type="entry name" value="Cupredoxin"/>
</dbReference>
<dbReference type="EMBL" id="JADNYJ010000125">
    <property type="protein sequence ID" value="KAF8882185.1"/>
    <property type="molecule type" value="Genomic_DNA"/>
</dbReference>
<keyword evidence="8" id="KW-0472">Membrane</keyword>
<keyword evidence="6" id="KW-1015">Disulfide bond</keyword>
<evidence type="ECO:0000256" key="6">
    <source>
        <dbReference type="ARBA" id="ARBA00023157"/>
    </source>
</evidence>
<feature type="domain" description="Plastocyanin-like" evidence="11">
    <location>
        <begin position="4"/>
        <end position="59"/>
    </location>
</feature>
<dbReference type="PANTHER" id="PTHR11709:SF361">
    <property type="entry name" value="IRON TRANSPORT MULTICOPPER OXIDASE FET3"/>
    <property type="match status" value="1"/>
</dbReference>
<dbReference type="Pfam" id="PF07731">
    <property type="entry name" value="Cu-oxidase_2"/>
    <property type="match status" value="1"/>
</dbReference>
<dbReference type="InterPro" id="IPR045087">
    <property type="entry name" value="Cu-oxidase_fam"/>
</dbReference>
<evidence type="ECO:0000256" key="1">
    <source>
        <dbReference type="ARBA" id="ARBA00010609"/>
    </source>
</evidence>
<protein>
    <submittedName>
        <fullName evidence="12">Ferroxidase</fullName>
    </submittedName>
</protein>